<evidence type="ECO:0000313" key="3">
    <source>
        <dbReference type="Proteomes" id="UP000011555"/>
    </source>
</evidence>
<gene>
    <name evidence="2" type="ORF">C445_09665</name>
    <name evidence="1" type="ORF">CHINAEXTREME_12370</name>
</gene>
<reference evidence="2 3" key="2">
    <citation type="journal article" date="2014" name="PLoS Genet.">
        <title>Phylogenetically driven sequencing of extremely halophilic archaea reveals strategies for static and dynamic osmo-response.</title>
        <authorList>
            <person name="Becker E.A."/>
            <person name="Seitzer P.M."/>
            <person name="Tritt A."/>
            <person name="Larsen D."/>
            <person name="Krusor M."/>
            <person name="Yao A.I."/>
            <person name="Wu D."/>
            <person name="Madern D."/>
            <person name="Eisen J.A."/>
            <person name="Darling A.E."/>
            <person name="Facciotti M.T."/>
        </authorList>
    </citation>
    <scope>NUCLEOTIDE SEQUENCE [LARGE SCALE GENOMIC DNA]</scope>
    <source>
        <strain evidence="2 3">AJ5</strain>
    </source>
</reference>
<reference evidence="1 4" key="1">
    <citation type="journal article" date="2011" name="J. Bacteriol.">
        <title>Genome sequence of Halobiforma lacisalsi AJ5, an extremely halophilic archaeon which harbors a bop gene.</title>
        <authorList>
            <person name="Jiang X."/>
            <person name="Wang S."/>
            <person name="Cheng H."/>
            <person name="Huo Y."/>
            <person name="Zhang X."/>
            <person name="Zhu X."/>
            <person name="Han X."/>
            <person name="Ni P."/>
            <person name="Wu M."/>
        </authorList>
    </citation>
    <scope>NUCLEOTIDE SEQUENCE [LARGE SCALE GENOMIC DNA]</scope>
    <source>
        <strain evidence="1 4">AJ5</strain>
    </source>
</reference>
<evidence type="ECO:0000313" key="1">
    <source>
        <dbReference type="EMBL" id="APW98519.1"/>
    </source>
</evidence>
<dbReference type="RefSeq" id="WP_007141652.1">
    <property type="nucleotide sequence ID" value="NZ_AOLZ01000038.1"/>
</dbReference>
<accession>M0LLZ8</accession>
<protein>
    <submittedName>
        <fullName evidence="1">Histidine kinase</fullName>
    </submittedName>
    <submittedName>
        <fullName evidence="2">Membrane bound his kinase A</fullName>
    </submittedName>
</protein>
<dbReference type="GO" id="GO:0016301">
    <property type="term" value="F:kinase activity"/>
    <property type="evidence" value="ECO:0007669"/>
    <property type="project" value="UniProtKB-KW"/>
</dbReference>
<dbReference type="EMBL" id="CP019285">
    <property type="protein sequence ID" value="APW98519.1"/>
    <property type="molecule type" value="Genomic_DNA"/>
</dbReference>
<dbReference type="AlphaFoldDB" id="M0LLZ8"/>
<dbReference type="GeneID" id="30921932"/>
<sequence length="48" mass="5361">MPVWLSLVGLEAPLPNLSRAGLVSHVLWGTVLGGFYEGVSRWLSWPRR</sequence>
<keyword evidence="3" id="KW-1185">Reference proteome</keyword>
<dbReference type="KEGG" id="hlc:CHINAEXTREME12370"/>
<dbReference type="Proteomes" id="UP000011555">
    <property type="component" value="Unassembled WGS sequence"/>
</dbReference>
<proteinExistence type="predicted"/>
<evidence type="ECO:0000313" key="2">
    <source>
        <dbReference type="EMBL" id="EMA33045.1"/>
    </source>
</evidence>
<evidence type="ECO:0000313" key="4">
    <source>
        <dbReference type="Proteomes" id="UP000186547"/>
    </source>
</evidence>
<organism evidence="2 3">
    <name type="scientific">Natronobacterium lacisalsi AJ5</name>
    <dbReference type="NCBI Taxonomy" id="358396"/>
    <lineage>
        <taxon>Archaea</taxon>
        <taxon>Methanobacteriati</taxon>
        <taxon>Methanobacteriota</taxon>
        <taxon>Stenosarchaea group</taxon>
        <taxon>Halobacteria</taxon>
        <taxon>Halobacteriales</taxon>
        <taxon>Natrialbaceae</taxon>
        <taxon>Natronobacterium</taxon>
    </lineage>
</organism>
<keyword evidence="2" id="KW-0418">Kinase</keyword>
<dbReference type="STRING" id="358396.CHINAEXTREME_12370"/>
<dbReference type="EMBL" id="AOLZ01000038">
    <property type="protein sequence ID" value="EMA33045.1"/>
    <property type="molecule type" value="Genomic_DNA"/>
</dbReference>
<keyword evidence="2" id="KW-0808">Transferase</keyword>
<name>M0LLZ8_NATLA</name>
<dbReference type="Proteomes" id="UP000186547">
    <property type="component" value="Chromosome"/>
</dbReference>
<reference evidence="1" key="3">
    <citation type="submission" date="2017-01" db="EMBL/GenBank/DDBJ databases">
        <authorList>
            <person name="Mah S.A."/>
            <person name="Swanson W.J."/>
            <person name="Moy G.W."/>
            <person name="Vacquier V.D."/>
        </authorList>
    </citation>
    <scope>NUCLEOTIDE SEQUENCE</scope>
    <source>
        <strain evidence="1">AJ5</strain>
    </source>
</reference>